<keyword evidence="3" id="KW-1185">Reference proteome</keyword>
<dbReference type="Gene3D" id="3.40.50.1820">
    <property type="entry name" value="alpha/beta hydrolase"/>
    <property type="match status" value="1"/>
</dbReference>
<dbReference type="InterPro" id="IPR029058">
    <property type="entry name" value="AB_hydrolase_fold"/>
</dbReference>
<evidence type="ECO:0000259" key="1">
    <source>
        <dbReference type="Pfam" id="PF02230"/>
    </source>
</evidence>
<comment type="caution">
    <text evidence="2">The sequence shown here is derived from an EMBL/GenBank/DDBJ whole genome shotgun (WGS) entry which is preliminary data.</text>
</comment>
<dbReference type="PANTHER" id="PTHR46234">
    <property type="entry name" value="ALPHA/BETA-HYDROLASES SUPERFAMILY PROTEIN"/>
    <property type="match status" value="1"/>
</dbReference>
<organism evidence="2 3">
    <name type="scientific">Ceratodon purpureus</name>
    <name type="common">Fire moss</name>
    <name type="synonym">Dicranum purpureum</name>
    <dbReference type="NCBI Taxonomy" id="3225"/>
    <lineage>
        <taxon>Eukaryota</taxon>
        <taxon>Viridiplantae</taxon>
        <taxon>Streptophyta</taxon>
        <taxon>Embryophyta</taxon>
        <taxon>Bryophyta</taxon>
        <taxon>Bryophytina</taxon>
        <taxon>Bryopsida</taxon>
        <taxon>Dicranidae</taxon>
        <taxon>Pseudoditrichales</taxon>
        <taxon>Ditrichaceae</taxon>
        <taxon>Ceratodon</taxon>
    </lineage>
</organism>
<evidence type="ECO:0000313" key="3">
    <source>
        <dbReference type="Proteomes" id="UP000822688"/>
    </source>
</evidence>
<dbReference type="SUPFAM" id="SSF53474">
    <property type="entry name" value="alpha/beta-Hydrolases"/>
    <property type="match status" value="1"/>
</dbReference>
<dbReference type="InterPro" id="IPR003140">
    <property type="entry name" value="PLipase/COase/thioEstase"/>
</dbReference>
<protein>
    <recommendedName>
        <fullName evidence="1">Phospholipase/carboxylesterase/thioesterase domain-containing protein</fullName>
    </recommendedName>
</protein>
<dbReference type="Pfam" id="PF02230">
    <property type="entry name" value="Abhydrolase_2"/>
    <property type="match status" value="1"/>
</dbReference>
<feature type="domain" description="Phospholipase/carboxylesterase/thioesterase" evidence="1">
    <location>
        <begin position="91"/>
        <end position="147"/>
    </location>
</feature>
<dbReference type="AlphaFoldDB" id="A0A8T0I066"/>
<accession>A0A8T0I066</accession>
<reference evidence="2" key="1">
    <citation type="submission" date="2020-06" db="EMBL/GenBank/DDBJ databases">
        <title>WGS assembly of Ceratodon purpureus strain R40.</title>
        <authorList>
            <person name="Carey S.B."/>
            <person name="Jenkins J."/>
            <person name="Shu S."/>
            <person name="Lovell J.T."/>
            <person name="Sreedasyam A."/>
            <person name="Maumus F."/>
            <person name="Tiley G.P."/>
            <person name="Fernandez-Pozo N."/>
            <person name="Barry K."/>
            <person name="Chen C."/>
            <person name="Wang M."/>
            <person name="Lipzen A."/>
            <person name="Daum C."/>
            <person name="Saski C.A."/>
            <person name="Payton A.C."/>
            <person name="Mcbreen J.C."/>
            <person name="Conrad R.E."/>
            <person name="Kollar L.M."/>
            <person name="Olsson S."/>
            <person name="Huttunen S."/>
            <person name="Landis J.B."/>
            <person name="Wickett N.J."/>
            <person name="Johnson M.G."/>
            <person name="Rensing S.A."/>
            <person name="Grimwood J."/>
            <person name="Schmutz J."/>
            <person name="Mcdaniel S.F."/>
        </authorList>
    </citation>
    <scope>NUCLEOTIDE SEQUENCE</scope>
    <source>
        <strain evidence="2">R40</strain>
    </source>
</reference>
<dbReference type="GO" id="GO:0016787">
    <property type="term" value="F:hydrolase activity"/>
    <property type="evidence" value="ECO:0007669"/>
    <property type="project" value="InterPro"/>
</dbReference>
<evidence type="ECO:0000313" key="2">
    <source>
        <dbReference type="EMBL" id="KAG0576536.1"/>
    </source>
</evidence>
<dbReference type="EMBL" id="CM026425">
    <property type="protein sequence ID" value="KAG0576536.1"/>
    <property type="molecule type" value="Genomic_DNA"/>
</dbReference>
<gene>
    <name evidence="2" type="ORF">KC19_5G087800</name>
</gene>
<sequence>MAAASHQFLTRPFNVIAASFASKLPSRLGFVSQLRVTICQAPLQKVASDAIGISRRLNNRIRVPTTGKGRALHPAIAMAETPSSPGLSDTIVLEAKGEHKVTVVFLHGLASSGERWAEVLTSFNQFHPSIKWILPTAPFRKVDLTGEFCNACKCRNVLLVYDFVWLWLGFVLQDECLPLIYGCFL</sequence>
<feature type="non-terminal residue" evidence="2">
    <location>
        <position position="185"/>
    </location>
</feature>
<dbReference type="Proteomes" id="UP000822688">
    <property type="component" value="Chromosome 5"/>
</dbReference>
<proteinExistence type="predicted"/>
<name>A0A8T0I066_CERPU</name>